<keyword evidence="1" id="KW-1133">Transmembrane helix</keyword>
<dbReference type="AlphaFoldDB" id="A0A1D2QTI2"/>
<dbReference type="Proteomes" id="UP000242502">
    <property type="component" value="Unassembled WGS sequence"/>
</dbReference>
<keyword evidence="1" id="KW-0472">Membrane</keyword>
<gene>
    <name evidence="2" type="ORF">AB835_01035</name>
</gene>
<accession>A0A1D2QTI2</accession>
<dbReference type="EMBL" id="MDLC01000003">
    <property type="protein sequence ID" value="ODS24879.1"/>
    <property type="molecule type" value="Genomic_DNA"/>
</dbReference>
<dbReference type="NCBIfam" id="TIGR02523">
    <property type="entry name" value="type_IV_pilV"/>
    <property type="match status" value="1"/>
</dbReference>
<dbReference type="InterPro" id="IPR013362">
    <property type="entry name" value="Pilus_4_PilV"/>
</dbReference>
<evidence type="ECO:0000313" key="2">
    <source>
        <dbReference type="EMBL" id="ODS24879.1"/>
    </source>
</evidence>
<organism evidence="2 3">
    <name type="scientific">Candidatus Endobugula sertula</name>
    <name type="common">Bugula neritina bacterial symbiont</name>
    <dbReference type="NCBI Taxonomy" id="62101"/>
    <lineage>
        <taxon>Bacteria</taxon>
        <taxon>Pseudomonadati</taxon>
        <taxon>Pseudomonadota</taxon>
        <taxon>Gammaproteobacteria</taxon>
        <taxon>Cellvibrionales</taxon>
        <taxon>Cellvibrionaceae</taxon>
        <taxon>Candidatus Endobugula</taxon>
    </lineage>
</organism>
<keyword evidence="1" id="KW-0812">Transmembrane</keyword>
<protein>
    <submittedName>
        <fullName evidence="2">Type IV pilus modification protein PilV</fullName>
    </submittedName>
</protein>
<feature type="transmembrane region" description="Helical" evidence="1">
    <location>
        <begin position="12"/>
        <end position="35"/>
    </location>
</feature>
<proteinExistence type="predicted"/>
<dbReference type="InterPro" id="IPR012902">
    <property type="entry name" value="N_methyl_site"/>
</dbReference>
<sequence length="171" mass="18119">MAVNKNAYRQDGAGLIEVLVALVVLAVGLLGVLSMQARGIDSNQRAFFATDATVLAYDMADRILAFGSDGAGADGGSHGAISVNANTEEIECGDSCTAVQTDTNEWVEALDDIRLPSARADVEWADPVYTITIRWDQDRFGSLPANNTVAVDCANADTSQTLTCFQLEVSL</sequence>
<evidence type="ECO:0000256" key="1">
    <source>
        <dbReference type="SAM" id="Phobius"/>
    </source>
</evidence>
<reference evidence="2 3" key="1">
    <citation type="journal article" date="2016" name="Appl. Environ. Microbiol.">
        <title>Lack of Overt Genome Reduction in the Bryostatin-Producing Bryozoan Symbiont "Candidatus Endobugula sertula".</title>
        <authorList>
            <person name="Miller I.J."/>
            <person name="Vanee N."/>
            <person name="Fong S.S."/>
            <person name="Lim-Fong G.E."/>
            <person name="Kwan J.C."/>
        </authorList>
    </citation>
    <scope>NUCLEOTIDE SEQUENCE [LARGE SCALE GENOMIC DNA]</scope>
    <source>
        <strain evidence="2">AB1-4</strain>
    </source>
</reference>
<name>A0A1D2QTI2_9GAMM</name>
<dbReference type="STRING" id="62101.AB835_01035"/>
<evidence type="ECO:0000313" key="3">
    <source>
        <dbReference type="Proteomes" id="UP000242502"/>
    </source>
</evidence>
<dbReference type="Pfam" id="PF07963">
    <property type="entry name" value="N_methyl"/>
    <property type="match status" value="1"/>
</dbReference>
<comment type="caution">
    <text evidence="2">The sequence shown here is derived from an EMBL/GenBank/DDBJ whole genome shotgun (WGS) entry which is preliminary data.</text>
</comment>